<dbReference type="InterPro" id="IPR001098">
    <property type="entry name" value="DNA-dir_DNA_pol_A_palm_dom"/>
</dbReference>
<feature type="region of interest" description="Disordered" evidence="2">
    <location>
        <begin position="282"/>
        <end position="305"/>
    </location>
</feature>
<evidence type="ECO:0000259" key="3">
    <source>
        <dbReference type="SMART" id="SM00482"/>
    </source>
</evidence>
<dbReference type="FunFam" id="1.10.150.20:FF:000034">
    <property type="entry name" value="DNA polymerase I"/>
    <property type="match status" value="1"/>
</dbReference>
<dbReference type="PANTHER" id="PTHR10133">
    <property type="entry name" value="DNA POLYMERASE I"/>
    <property type="match status" value="1"/>
</dbReference>
<dbReference type="GO" id="GO:0003677">
    <property type="term" value="F:DNA binding"/>
    <property type="evidence" value="ECO:0007669"/>
    <property type="project" value="InterPro"/>
</dbReference>
<dbReference type="CDD" id="cd08640">
    <property type="entry name" value="DNA_pol_A_plastid_like"/>
    <property type="match status" value="1"/>
</dbReference>
<dbReference type="PRINTS" id="PR00868">
    <property type="entry name" value="DNAPOLI"/>
</dbReference>
<name>A0A8D7EZL9_MUSAM</name>
<dbReference type="Pfam" id="PF00476">
    <property type="entry name" value="DNA_pol_A"/>
    <property type="match status" value="2"/>
</dbReference>
<feature type="domain" description="DNA-directed DNA polymerase family A palm" evidence="3">
    <location>
        <begin position="401"/>
        <end position="631"/>
    </location>
</feature>
<dbReference type="EMBL" id="HG996474">
    <property type="protein sequence ID" value="CAG1835001.1"/>
    <property type="molecule type" value="Genomic_DNA"/>
</dbReference>
<accession>A0A8D7EZL9</accession>
<dbReference type="InterPro" id="IPR043502">
    <property type="entry name" value="DNA/RNA_pol_sf"/>
</dbReference>
<protein>
    <submittedName>
        <fullName evidence="4">(wild Malaysian banana) hypothetical protein</fullName>
    </submittedName>
</protein>
<feature type="compositionally biased region" description="Basic and acidic residues" evidence="2">
    <location>
        <begin position="295"/>
        <end position="305"/>
    </location>
</feature>
<proteinExistence type="predicted"/>
<dbReference type="Gene3D" id="1.10.150.20">
    <property type="entry name" value="5' to 3' exonuclease, C-terminal subdomain"/>
    <property type="match status" value="1"/>
</dbReference>
<dbReference type="GO" id="GO:0003887">
    <property type="term" value="F:DNA-directed DNA polymerase activity"/>
    <property type="evidence" value="ECO:0007669"/>
    <property type="project" value="InterPro"/>
</dbReference>
<sequence length="671" mass="75891">MHLARLFDSSRRANGGYSLEALTNDPKIMSSNDELKMGKIAMKSIFGKRKLKKDGSEGKLITLAPVDVLQREERISWISYSALDSISTFKLFDNLKAKLELEAWTLDDFVRGTMYDFYEEYWRPFGVLLVQMESEGMLVDRSHLLEIEKLAITEKQIASDKFRKWASKYCPDAKYMNVGSDAQIRQLFFGDTLRRNDTNKCENDQNKCLSKPKSFKVPNTENVIEDGRKSPSKYRTIVLNKICEELQTDMYTDSGLPSVCGDALKVFAGKVSNNQNFLIDDASYQSDSDEEVNDDHDSTKETEMSRVLTHDKDTSNYGTAYKAFGEGKEGRAACQAIAALCDVCSIDSLISNFILPLQGNDISCVNGRVHCSLNINTETGRLSARRPNLQNQPALEKDRYKIRQAFVAGPGKSLVVADYGQLELRILAHLANCKSMLEAFRAGGDFHSRTAMNMYSHVREAVEKKRVLLEWHPQPGEDKPPVPLLKDVFGSERRKAKMLNFSIAYGKTPVGLSHDWKVSVKEAKDTVSLWYKERKEVLHWQEERKKEAIKSKCVRTLLGRSRHFPSVETARNAQRRHIERAAINTPVQGSAADVAMCAMLEIDRNIRLKELGWKLLLQVHDEVILEGPTESAELAKSIVVECMSKPFYGTNFLKVALVVDAKCAQNWYAAK</sequence>
<dbReference type="SUPFAM" id="SSF56672">
    <property type="entry name" value="DNA/RNA polymerases"/>
    <property type="match status" value="1"/>
</dbReference>
<dbReference type="Gene3D" id="3.30.420.10">
    <property type="entry name" value="Ribonuclease H-like superfamily/Ribonuclease H"/>
    <property type="match status" value="1"/>
</dbReference>
<dbReference type="AlphaFoldDB" id="A0A8D7EZL9"/>
<evidence type="ECO:0000256" key="1">
    <source>
        <dbReference type="ARBA" id="ARBA00022705"/>
    </source>
</evidence>
<dbReference type="InterPro" id="IPR002298">
    <property type="entry name" value="DNA_polymerase_A"/>
</dbReference>
<keyword evidence="1" id="KW-0235">DNA replication</keyword>
<evidence type="ECO:0000256" key="2">
    <source>
        <dbReference type="SAM" id="MobiDB-lite"/>
    </source>
</evidence>
<gene>
    <name evidence="4" type="ORF">GSMUA_231060.1</name>
</gene>
<dbReference type="SMART" id="SM00482">
    <property type="entry name" value="POLAc"/>
    <property type="match status" value="1"/>
</dbReference>
<reference evidence="4" key="1">
    <citation type="submission" date="2021-03" db="EMBL/GenBank/DDBJ databases">
        <authorList>
            <consortium name="Genoscope - CEA"/>
            <person name="William W."/>
        </authorList>
    </citation>
    <scope>NUCLEOTIDE SEQUENCE</scope>
    <source>
        <strain evidence="4">Doubled-haploid Pahang</strain>
    </source>
</reference>
<dbReference type="GO" id="GO:0006261">
    <property type="term" value="P:DNA-templated DNA replication"/>
    <property type="evidence" value="ECO:0007669"/>
    <property type="project" value="InterPro"/>
</dbReference>
<organism evidence="4">
    <name type="scientific">Musa acuminata subsp. malaccensis</name>
    <name type="common">Wild banana</name>
    <name type="synonym">Musa malaccensis</name>
    <dbReference type="NCBI Taxonomy" id="214687"/>
    <lineage>
        <taxon>Eukaryota</taxon>
        <taxon>Viridiplantae</taxon>
        <taxon>Streptophyta</taxon>
        <taxon>Embryophyta</taxon>
        <taxon>Tracheophyta</taxon>
        <taxon>Spermatophyta</taxon>
        <taxon>Magnoliopsida</taxon>
        <taxon>Liliopsida</taxon>
        <taxon>Zingiberales</taxon>
        <taxon>Musaceae</taxon>
        <taxon>Musa</taxon>
    </lineage>
</organism>
<dbReference type="PANTHER" id="PTHR10133:SF27">
    <property type="entry name" value="DNA POLYMERASE NU"/>
    <property type="match status" value="1"/>
</dbReference>
<dbReference type="InterPro" id="IPR036397">
    <property type="entry name" value="RNaseH_sf"/>
</dbReference>
<evidence type="ECO:0000313" key="4">
    <source>
        <dbReference type="EMBL" id="CAG1835001.1"/>
    </source>
</evidence>
<dbReference type="Gene3D" id="3.30.70.370">
    <property type="match status" value="1"/>
</dbReference>